<dbReference type="InterPro" id="IPR024535">
    <property type="entry name" value="RHGA/B-epi-like_pectate_lyase"/>
</dbReference>
<evidence type="ECO:0000313" key="4">
    <source>
        <dbReference type="Proteomes" id="UP001596215"/>
    </source>
</evidence>
<reference evidence="4" key="1">
    <citation type="journal article" date="2019" name="Int. J. Syst. Evol. Microbiol.">
        <title>The Global Catalogue of Microorganisms (GCM) 10K type strain sequencing project: providing services to taxonomists for standard genome sequencing and annotation.</title>
        <authorList>
            <consortium name="The Broad Institute Genomics Platform"/>
            <consortium name="The Broad Institute Genome Sequencing Center for Infectious Disease"/>
            <person name="Wu L."/>
            <person name="Ma J."/>
        </authorList>
    </citation>
    <scope>NUCLEOTIDE SEQUENCE [LARGE SCALE GENOMIC DNA]</scope>
    <source>
        <strain evidence="4">CGMCC 4.1530</strain>
    </source>
</reference>
<evidence type="ECO:0000313" key="3">
    <source>
        <dbReference type="EMBL" id="MFC6360887.1"/>
    </source>
</evidence>
<evidence type="ECO:0000259" key="1">
    <source>
        <dbReference type="Pfam" id="PF09008"/>
    </source>
</evidence>
<dbReference type="EMBL" id="JBHSUC010000001">
    <property type="protein sequence ID" value="MFC6360887.1"/>
    <property type="molecule type" value="Genomic_DNA"/>
</dbReference>
<dbReference type="SUPFAM" id="SSF51327">
    <property type="entry name" value="Head-binding domain of phage P22 tailspike protein"/>
    <property type="match status" value="1"/>
</dbReference>
<keyword evidence="4" id="KW-1185">Reference proteome</keyword>
<protein>
    <submittedName>
        <fullName evidence="3">Phage tailspike protein</fullName>
    </submittedName>
</protein>
<dbReference type="InterPro" id="IPR036730">
    <property type="entry name" value="P22_tailspike_N_sf"/>
</dbReference>
<dbReference type="Pfam" id="PF09008">
    <property type="entry name" value="Head_binding"/>
    <property type="match status" value="1"/>
</dbReference>
<dbReference type="Proteomes" id="UP001596215">
    <property type="component" value="Unassembled WGS sequence"/>
</dbReference>
<dbReference type="RefSeq" id="WP_343877340.1">
    <property type="nucleotide sequence ID" value="NZ_BAAAFW010000059.1"/>
</dbReference>
<feature type="domain" description="Rhamnogalacturonase A/B/Epimerase-like pectate lyase" evidence="2">
    <location>
        <begin position="160"/>
        <end position="245"/>
    </location>
</feature>
<dbReference type="InterPro" id="IPR009093">
    <property type="entry name" value="P22_tailspike_N"/>
</dbReference>
<dbReference type="Gene3D" id="2.160.20.10">
    <property type="entry name" value="Single-stranded right-handed beta-helix, Pectin lyase-like"/>
    <property type="match status" value="1"/>
</dbReference>
<organism evidence="3 4">
    <name type="scientific">Tatumella punctata</name>
    <dbReference type="NCBI Taxonomy" id="399969"/>
    <lineage>
        <taxon>Bacteria</taxon>
        <taxon>Pseudomonadati</taxon>
        <taxon>Pseudomonadota</taxon>
        <taxon>Gammaproteobacteria</taxon>
        <taxon>Enterobacterales</taxon>
        <taxon>Erwiniaceae</taxon>
        <taxon>Tatumella</taxon>
    </lineage>
</organism>
<dbReference type="InterPro" id="IPR011050">
    <property type="entry name" value="Pectin_lyase_fold/virulence"/>
</dbReference>
<dbReference type="SUPFAM" id="SSF51126">
    <property type="entry name" value="Pectin lyase-like"/>
    <property type="match status" value="1"/>
</dbReference>
<dbReference type="InterPro" id="IPR012334">
    <property type="entry name" value="Pectin_lyas_fold"/>
</dbReference>
<dbReference type="Pfam" id="PF12708">
    <property type="entry name" value="Pect-lyase_RHGA_epim"/>
    <property type="match status" value="1"/>
</dbReference>
<proteinExistence type="predicted"/>
<gene>
    <name evidence="3" type="ORF">ACFP73_02030</name>
</gene>
<accession>A0ABW1VMB0</accession>
<evidence type="ECO:0000259" key="2">
    <source>
        <dbReference type="Pfam" id="PF12708"/>
    </source>
</evidence>
<dbReference type="Gene3D" id="2.170.14.10">
    <property type="entry name" value="Phage P22 tailspike-like, N-terminal domain"/>
    <property type="match status" value="1"/>
</dbReference>
<sequence>MADNSYNIMVSNPVTLFTMSRSFKACSNGKIFIGLPDTDPSVSDNQIPLFVENEDGSTVQVSQPLVINSAGYPVYNGQVAKFVTTQNHSMAVYDSYMAQQFYWPQLSTVNPSVAYYEAIKIREDLSSPDDGLGDSLIAVKQPFTGAIARTQHDKNAESLSVFDFGAKGDGASDDTESIQKAIDAVASLGGGVVRIPAVKKFYSISKPLLISDNSVSIVGCGSSSNHDNPITMEGSIIKASAVMDHMIKVEPLSTTRLNHNNIIGLFLDGNNLSSDGVRWLSSCQSKVDIDGKGMSGSLFNMGCSTNPTESRDPQNNDISLNYRGDNGIILNCTGIKKSSSSTGVGANCSMNTFSMIKGVLGTSSAAINLIDADNNIFKQVILYYYGSSDNGAYLEYDKDEGGAYNNTFEFYSSNKKIYGTGGGNNRVLYIDSANGTPLPVWGERNLKEYVQGGDSPIGYETYKLSQESISAKKSNGIYEFKGKVTIPGNSTVGVTFPTPLPTYIIGYGVSAVGVSPSFIVSAPTLTGISLSNQNSGEVTVYWWAEGY</sequence>
<comment type="caution">
    <text evidence="3">The sequence shown here is derived from an EMBL/GenBank/DDBJ whole genome shotgun (WGS) entry which is preliminary data.</text>
</comment>
<feature type="domain" description="Bacteriophage P22 tailspike N-terminal" evidence="1">
    <location>
        <begin position="1"/>
        <end position="111"/>
    </location>
</feature>
<name>A0ABW1VMB0_9GAMM</name>